<accession>A0A917D9C0</accession>
<evidence type="ECO:0000259" key="1">
    <source>
        <dbReference type="Pfam" id="PF04313"/>
    </source>
</evidence>
<name>A0A917D9C0_9FLAO</name>
<dbReference type="Proteomes" id="UP000625735">
    <property type="component" value="Unassembled WGS sequence"/>
</dbReference>
<gene>
    <name evidence="2" type="ORF">GCM10011343_05570</name>
</gene>
<dbReference type="GO" id="GO:0005524">
    <property type="term" value="F:ATP binding"/>
    <property type="evidence" value="ECO:0007669"/>
    <property type="project" value="UniProtKB-KW"/>
</dbReference>
<keyword evidence="3" id="KW-1185">Reference proteome</keyword>
<comment type="caution">
    <text evidence="2">The sequence shown here is derived from an EMBL/GenBank/DDBJ whole genome shotgun (WGS) entry which is preliminary data.</text>
</comment>
<reference evidence="2" key="2">
    <citation type="submission" date="2020-09" db="EMBL/GenBank/DDBJ databases">
        <authorList>
            <person name="Sun Q."/>
            <person name="Zhou Y."/>
        </authorList>
    </citation>
    <scope>NUCLEOTIDE SEQUENCE</scope>
    <source>
        <strain evidence="2">CGMCC 1.12506</strain>
    </source>
</reference>
<evidence type="ECO:0000313" key="3">
    <source>
        <dbReference type="Proteomes" id="UP000625735"/>
    </source>
</evidence>
<proteinExistence type="predicted"/>
<dbReference type="AlphaFoldDB" id="A0A917D9C0"/>
<dbReference type="Gene3D" id="3.90.1570.30">
    <property type="match status" value="1"/>
</dbReference>
<dbReference type="Pfam" id="PF04313">
    <property type="entry name" value="HSDR_N"/>
    <property type="match status" value="1"/>
</dbReference>
<feature type="domain" description="Restriction endonuclease type I HsdR N-terminal" evidence="1">
    <location>
        <begin position="65"/>
        <end position="141"/>
    </location>
</feature>
<evidence type="ECO:0000313" key="2">
    <source>
        <dbReference type="EMBL" id="GGD17727.1"/>
    </source>
</evidence>
<sequence>MAAITVVMNVILNKFNMELQPQLKALAEKINLLKDKINTEESTKHAFVLPFINILGYDSFNPTEVVPEFTADLGIKKGEKVDYAIYQNGDPILIIECKNWKEKLTVHNSQLFRYFHVTKTRFSLLTNGIHYQFFTDLEHPNKMDEKPFFEFEVTNLKDNVVNEIAKFHKSTFDVNKIVNNASSLKYTKEIKQQIDNELENPSAEFVKLFANKVYSGRLTEKVMEEFKELVQKGFNQSISEKINDRLNAALNKEAQKQKEEQIHVVLEEENRITTTEEEMEAFRIVIAILRRKLPVERIVHRDTQSYFGILLDDNNRKPLCRLHLNGSKKYIGLFNDNKNETKQAIQSIDDIYLFEKELLETVNLYEE</sequence>
<reference evidence="2" key="1">
    <citation type="journal article" date="2014" name="Int. J. Syst. Evol. Microbiol.">
        <title>Complete genome sequence of Corynebacterium casei LMG S-19264T (=DSM 44701T), isolated from a smear-ripened cheese.</title>
        <authorList>
            <consortium name="US DOE Joint Genome Institute (JGI-PGF)"/>
            <person name="Walter F."/>
            <person name="Albersmeier A."/>
            <person name="Kalinowski J."/>
            <person name="Ruckert C."/>
        </authorList>
    </citation>
    <scope>NUCLEOTIDE SEQUENCE</scope>
    <source>
        <strain evidence="2">CGMCC 1.12506</strain>
    </source>
</reference>
<dbReference type="EMBL" id="BMFG01000002">
    <property type="protein sequence ID" value="GGD17727.1"/>
    <property type="molecule type" value="Genomic_DNA"/>
</dbReference>
<dbReference type="InterPro" id="IPR017035">
    <property type="entry name" value="UCP035009_HsdR_All3000-type"/>
</dbReference>
<dbReference type="GO" id="GO:0009035">
    <property type="term" value="F:type I site-specific deoxyribonuclease activity"/>
    <property type="evidence" value="ECO:0007669"/>
    <property type="project" value="UniProtKB-EC"/>
</dbReference>
<dbReference type="InterPro" id="IPR007409">
    <property type="entry name" value="Restrct_endonuc_type1_HsdR_N"/>
</dbReference>
<dbReference type="GO" id="GO:0009307">
    <property type="term" value="P:DNA restriction-modification system"/>
    <property type="evidence" value="ECO:0007669"/>
    <property type="project" value="UniProtKB-KW"/>
</dbReference>
<organism evidence="2 3">
    <name type="scientific">Flavobacterium orientale</name>
    <dbReference type="NCBI Taxonomy" id="1756020"/>
    <lineage>
        <taxon>Bacteria</taxon>
        <taxon>Pseudomonadati</taxon>
        <taxon>Bacteroidota</taxon>
        <taxon>Flavobacteriia</taxon>
        <taxon>Flavobacteriales</taxon>
        <taxon>Flavobacteriaceae</taxon>
        <taxon>Flavobacterium</taxon>
    </lineage>
</organism>
<dbReference type="GO" id="GO:0003677">
    <property type="term" value="F:DNA binding"/>
    <property type="evidence" value="ECO:0007669"/>
    <property type="project" value="UniProtKB-KW"/>
</dbReference>
<protein>
    <recommendedName>
        <fullName evidence="1">Restriction endonuclease type I HsdR N-terminal domain-containing protein</fullName>
    </recommendedName>
</protein>
<dbReference type="PIRSF" id="PIRSF035009">
    <property type="entry name" value="UCP035009_HSDR_N"/>
    <property type="match status" value="1"/>
</dbReference>